<dbReference type="EMBL" id="CM037623">
    <property type="protein sequence ID" value="KAH7988669.1"/>
    <property type="molecule type" value="Genomic_DNA"/>
</dbReference>
<proteinExistence type="predicted"/>
<dbReference type="Proteomes" id="UP000827872">
    <property type="component" value="Linkage Group LG10"/>
</dbReference>
<gene>
    <name evidence="1" type="ORF">K3G42_020315</name>
</gene>
<name>A0ACB8E847_9SAUR</name>
<sequence length="343" mass="38316">MNKHGIVHRALSPHNILMDQEGHTKLAKFGLYHMTAYGADVDFPIGYPSYLAPEVIAQGIMKSGDHSQSEKPLPSGPKSDVWSLGIILFELSVGRKLFQSFDGAERLKLLLNLGCVDDIITVLAEENGCLDIIKEMPENILALLKKCLTFHPSKRPTPDQLLKDSVFTEISSLYPPFHKPASLFSSTLRCADLTLPEDINQLCEDENADYLAERSIEEVYYLWCLAGGDLEKELVNKEIIHSKPPICTLPIFLLEDGESFGQGRDRSFLLDDTTVTLSLCQLRNRAEKMLAGKHIYPLLEDDQSNIPSIQNSNNELSAAANLLPLYYPRTGSQNINSNRIVLF</sequence>
<organism evidence="1 2">
    <name type="scientific">Sphaerodactylus townsendi</name>
    <dbReference type="NCBI Taxonomy" id="933632"/>
    <lineage>
        <taxon>Eukaryota</taxon>
        <taxon>Metazoa</taxon>
        <taxon>Chordata</taxon>
        <taxon>Craniata</taxon>
        <taxon>Vertebrata</taxon>
        <taxon>Euteleostomi</taxon>
        <taxon>Lepidosauria</taxon>
        <taxon>Squamata</taxon>
        <taxon>Bifurcata</taxon>
        <taxon>Gekkota</taxon>
        <taxon>Sphaerodactylidae</taxon>
        <taxon>Sphaerodactylus</taxon>
    </lineage>
</organism>
<evidence type="ECO:0000313" key="2">
    <source>
        <dbReference type="Proteomes" id="UP000827872"/>
    </source>
</evidence>
<accession>A0ACB8E847</accession>
<reference evidence="1" key="1">
    <citation type="submission" date="2021-08" db="EMBL/GenBank/DDBJ databases">
        <title>The first chromosome-level gecko genome reveals the dynamic sex chromosomes of Neotropical dwarf geckos (Sphaerodactylidae: Sphaerodactylus).</title>
        <authorList>
            <person name="Pinto B.J."/>
            <person name="Keating S.E."/>
            <person name="Gamble T."/>
        </authorList>
    </citation>
    <scope>NUCLEOTIDE SEQUENCE</scope>
    <source>
        <strain evidence="1">TG3544</strain>
    </source>
</reference>
<evidence type="ECO:0000313" key="1">
    <source>
        <dbReference type="EMBL" id="KAH7988669.1"/>
    </source>
</evidence>
<protein>
    <submittedName>
        <fullName evidence="1">Uncharacterized protein</fullName>
    </submittedName>
</protein>
<keyword evidence="2" id="KW-1185">Reference proteome</keyword>
<comment type="caution">
    <text evidence="1">The sequence shown here is derived from an EMBL/GenBank/DDBJ whole genome shotgun (WGS) entry which is preliminary data.</text>
</comment>